<dbReference type="PANTHER" id="PTHR30055">
    <property type="entry name" value="HTH-TYPE TRANSCRIPTIONAL REGULATOR RUTR"/>
    <property type="match status" value="1"/>
</dbReference>
<dbReference type="Proteomes" id="UP000010744">
    <property type="component" value="Unassembled WGS sequence"/>
</dbReference>
<dbReference type="EMBL" id="BAHB01000071">
    <property type="protein sequence ID" value="GAB86280.1"/>
    <property type="molecule type" value="Genomic_DNA"/>
</dbReference>
<sequence length="201" mass="21605">MPRQRGGVQSAPLATADILDAALRVVERSSLDALTVRAVADECGVTPPAIHYHLRGERDLATLVVEAVAREITVRLDPSTSWQDQYIELVLAMDRTFLRYPGTGARALTATGKSPAASKLTETALDILRGAGFGEQECVEIFAATYFLYVGWLSTRQMAQSDAIHPSLAAAGISAPERVQTEPLIASLECIFTGHVPRQGS</sequence>
<feature type="DNA-binding region" description="H-T-H motif" evidence="4">
    <location>
        <begin position="35"/>
        <end position="54"/>
    </location>
</feature>
<proteinExistence type="predicted"/>
<dbReference type="SUPFAM" id="SSF48498">
    <property type="entry name" value="Tetracyclin repressor-like, C-terminal domain"/>
    <property type="match status" value="1"/>
</dbReference>
<gene>
    <name evidence="6" type="ORF">GORBP_071_00190</name>
</gene>
<evidence type="ECO:0000256" key="1">
    <source>
        <dbReference type="ARBA" id="ARBA00023015"/>
    </source>
</evidence>
<name>A0ABQ0HVI2_GORRU</name>
<evidence type="ECO:0000256" key="4">
    <source>
        <dbReference type="PROSITE-ProRule" id="PRU00335"/>
    </source>
</evidence>
<keyword evidence="3" id="KW-0804">Transcription</keyword>
<evidence type="ECO:0000259" key="5">
    <source>
        <dbReference type="PROSITE" id="PS50977"/>
    </source>
</evidence>
<keyword evidence="1" id="KW-0805">Transcription regulation</keyword>
<dbReference type="InterPro" id="IPR001647">
    <property type="entry name" value="HTH_TetR"/>
</dbReference>
<keyword evidence="2 4" id="KW-0238">DNA-binding</keyword>
<dbReference type="InterPro" id="IPR009057">
    <property type="entry name" value="Homeodomain-like_sf"/>
</dbReference>
<evidence type="ECO:0000313" key="6">
    <source>
        <dbReference type="EMBL" id="GAB86280.1"/>
    </source>
</evidence>
<keyword evidence="7" id="KW-1185">Reference proteome</keyword>
<comment type="caution">
    <text evidence="6">The sequence shown here is derived from an EMBL/GenBank/DDBJ whole genome shotgun (WGS) entry which is preliminary data.</text>
</comment>
<reference evidence="6 7" key="1">
    <citation type="submission" date="2012-08" db="EMBL/GenBank/DDBJ databases">
        <title>Whole genome shotgun sequence of Gordonia rubripertincta NBRC 101908.</title>
        <authorList>
            <person name="Takarada H."/>
            <person name="Hosoyama A."/>
            <person name="Tsuchikane K."/>
            <person name="Katsumata H."/>
            <person name="Baba S."/>
            <person name="Ohji S."/>
            <person name="Yamazaki S."/>
            <person name="Fujita N."/>
        </authorList>
    </citation>
    <scope>NUCLEOTIDE SEQUENCE [LARGE SCALE GENOMIC DNA]</scope>
    <source>
        <strain evidence="6 7">NBRC 101908</strain>
    </source>
</reference>
<dbReference type="InterPro" id="IPR036271">
    <property type="entry name" value="Tet_transcr_reg_TetR-rel_C_sf"/>
</dbReference>
<dbReference type="Gene3D" id="1.10.357.10">
    <property type="entry name" value="Tetracycline Repressor, domain 2"/>
    <property type="match status" value="1"/>
</dbReference>
<accession>A0ABQ0HVI2</accession>
<dbReference type="SUPFAM" id="SSF46689">
    <property type="entry name" value="Homeodomain-like"/>
    <property type="match status" value="1"/>
</dbReference>
<dbReference type="PANTHER" id="PTHR30055:SF234">
    <property type="entry name" value="HTH-TYPE TRANSCRIPTIONAL REGULATOR BETI"/>
    <property type="match status" value="1"/>
</dbReference>
<evidence type="ECO:0000313" key="7">
    <source>
        <dbReference type="Proteomes" id="UP000010744"/>
    </source>
</evidence>
<dbReference type="Pfam" id="PF00440">
    <property type="entry name" value="TetR_N"/>
    <property type="match status" value="1"/>
</dbReference>
<organism evidence="6 7">
    <name type="scientific">Gordonia rubripertincta NBRC 101908</name>
    <dbReference type="NCBI Taxonomy" id="1077975"/>
    <lineage>
        <taxon>Bacteria</taxon>
        <taxon>Bacillati</taxon>
        <taxon>Actinomycetota</taxon>
        <taxon>Actinomycetes</taxon>
        <taxon>Mycobacteriales</taxon>
        <taxon>Gordoniaceae</taxon>
        <taxon>Gordonia</taxon>
    </lineage>
</organism>
<evidence type="ECO:0000256" key="2">
    <source>
        <dbReference type="ARBA" id="ARBA00023125"/>
    </source>
</evidence>
<evidence type="ECO:0000256" key="3">
    <source>
        <dbReference type="ARBA" id="ARBA00023163"/>
    </source>
</evidence>
<protein>
    <submittedName>
        <fullName evidence="6">TetR family transcriptional regulator</fullName>
    </submittedName>
</protein>
<dbReference type="PROSITE" id="PS50977">
    <property type="entry name" value="HTH_TETR_2"/>
    <property type="match status" value="1"/>
</dbReference>
<feature type="domain" description="HTH tetR-type" evidence="5">
    <location>
        <begin position="12"/>
        <end position="72"/>
    </location>
</feature>
<dbReference type="InterPro" id="IPR050109">
    <property type="entry name" value="HTH-type_TetR-like_transc_reg"/>
</dbReference>